<evidence type="ECO:0000256" key="1">
    <source>
        <dbReference type="SAM" id="Phobius"/>
    </source>
</evidence>
<dbReference type="EMBL" id="JARBJD010000052">
    <property type="protein sequence ID" value="KAK2956748.1"/>
    <property type="molecule type" value="Genomic_DNA"/>
</dbReference>
<comment type="caution">
    <text evidence="2">The sequence shown here is derived from an EMBL/GenBank/DDBJ whole genome shotgun (WGS) entry which is preliminary data.</text>
</comment>
<proteinExistence type="predicted"/>
<name>A0ABQ9XZ11_9EUKA</name>
<protein>
    <submittedName>
        <fullName evidence="2">Uncharacterized protein</fullName>
    </submittedName>
</protein>
<evidence type="ECO:0000313" key="2">
    <source>
        <dbReference type="EMBL" id="KAK2956748.1"/>
    </source>
</evidence>
<keyword evidence="1" id="KW-0472">Membrane</keyword>
<keyword evidence="1" id="KW-0812">Transmembrane</keyword>
<dbReference type="Proteomes" id="UP001281761">
    <property type="component" value="Unassembled WGS sequence"/>
</dbReference>
<organism evidence="2 3">
    <name type="scientific">Blattamonas nauphoetae</name>
    <dbReference type="NCBI Taxonomy" id="2049346"/>
    <lineage>
        <taxon>Eukaryota</taxon>
        <taxon>Metamonada</taxon>
        <taxon>Preaxostyla</taxon>
        <taxon>Oxymonadida</taxon>
        <taxon>Blattamonas</taxon>
    </lineage>
</organism>
<reference evidence="2 3" key="1">
    <citation type="journal article" date="2022" name="bioRxiv">
        <title>Genomics of Preaxostyla Flagellates Illuminates Evolutionary Transitions and the Path Towards Mitochondrial Loss.</title>
        <authorList>
            <person name="Novak L.V.F."/>
            <person name="Treitli S.C."/>
            <person name="Pyrih J."/>
            <person name="Halakuc P."/>
            <person name="Pipaliya S.V."/>
            <person name="Vacek V."/>
            <person name="Brzon O."/>
            <person name="Soukal P."/>
            <person name="Eme L."/>
            <person name="Dacks J.B."/>
            <person name="Karnkowska A."/>
            <person name="Elias M."/>
            <person name="Hampl V."/>
        </authorList>
    </citation>
    <scope>NUCLEOTIDE SEQUENCE [LARGE SCALE GENOMIC DNA]</scope>
    <source>
        <strain evidence="2">NAU3</strain>
        <tissue evidence="2">Gut</tissue>
    </source>
</reference>
<gene>
    <name evidence="2" type="ORF">BLNAU_8201</name>
</gene>
<accession>A0ABQ9XZ11</accession>
<keyword evidence="1" id="KW-1133">Transmembrane helix</keyword>
<sequence>MKWWLPLVIVVVSLALIVLVVVVLCCRRRKSAQTEKKDTASTEMDSEIVEKMDEAEDYNSFTQDISSHRQLNSYGIPAEPISLGDSTIKDEGLPSTSVEQVEVLVCGEENKVEIVSKNETLFDRLHGLNRG</sequence>
<feature type="transmembrane region" description="Helical" evidence="1">
    <location>
        <begin position="6"/>
        <end position="26"/>
    </location>
</feature>
<evidence type="ECO:0000313" key="3">
    <source>
        <dbReference type="Proteomes" id="UP001281761"/>
    </source>
</evidence>
<keyword evidence="3" id="KW-1185">Reference proteome</keyword>